<name>A0A7V8J5I8_PSEPU</name>
<protein>
    <submittedName>
        <fullName evidence="1">DUF2591 domain-containing protein</fullName>
    </submittedName>
</protein>
<evidence type="ECO:0000313" key="1">
    <source>
        <dbReference type="EMBL" id="KAF0255647.1"/>
    </source>
</evidence>
<dbReference type="AlphaFoldDB" id="A0A7V8J5I8"/>
<dbReference type="InterPro" id="IPR019701">
    <property type="entry name" value="Phage_P22_NinX"/>
</dbReference>
<reference evidence="1 2" key="1">
    <citation type="submission" date="2019-12" db="EMBL/GenBank/DDBJ databases">
        <authorList>
            <person name="Woiski C."/>
        </authorList>
    </citation>
    <scope>NUCLEOTIDE SEQUENCE [LARGE SCALE GENOMIC DNA]</scope>
    <source>
        <strain evidence="1 2">BOE100</strain>
    </source>
</reference>
<sequence>MRMVEVSVGDLVGPALDWVVATIEGLPIRRDPMRFGATANGGYWIWDSKPNGMMLKIGGQPSQTNRNAGGCYSPSTDWNVLGPMVLKYPIQMGNHESGNNDGQFWGSAHCFRAGTAFETQKGVMVAACRAIVAFVLGAVVKVPADLITEEMRPVTTGIEVTP</sequence>
<comment type="caution">
    <text evidence="1">The sequence shown here is derived from an EMBL/GenBank/DDBJ whole genome shotgun (WGS) entry which is preliminary data.</text>
</comment>
<dbReference type="RefSeq" id="WP_156858541.1">
    <property type="nucleotide sequence ID" value="NZ_WOWR01000005.1"/>
</dbReference>
<organism evidence="1 2">
    <name type="scientific">Pseudomonas putida</name>
    <name type="common">Arthrobacter siderocapsulatus</name>
    <dbReference type="NCBI Taxonomy" id="303"/>
    <lineage>
        <taxon>Bacteria</taxon>
        <taxon>Pseudomonadati</taxon>
        <taxon>Pseudomonadota</taxon>
        <taxon>Gammaproteobacteria</taxon>
        <taxon>Pseudomonadales</taxon>
        <taxon>Pseudomonadaceae</taxon>
        <taxon>Pseudomonas</taxon>
    </lineage>
</organism>
<gene>
    <name evidence="1" type="ORF">GN299_06030</name>
</gene>
<dbReference type="Proteomes" id="UP000442695">
    <property type="component" value="Unassembled WGS sequence"/>
</dbReference>
<evidence type="ECO:0000313" key="2">
    <source>
        <dbReference type="Proteomes" id="UP000442695"/>
    </source>
</evidence>
<proteinExistence type="predicted"/>
<dbReference type="EMBL" id="WOWR01000005">
    <property type="protein sequence ID" value="KAF0255647.1"/>
    <property type="molecule type" value="Genomic_DNA"/>
</dbReference>
<accession>A0A7V8J5I8</accession>
<dbReference type="Pfam" id="PF10765">
    <property type="entry name" value="Phage_P22_NinX"/>
    <property type="match status" value="1"/>
</dbReference>